<name>A0A8T2VCU8_CERRI</name>
<comment type="function">
    <text evidence="2">Removal of H(2)O(2), oxidation of toxic reductants, biosynthesis and degradation of lignin, suberization, auxin catabolism, response to environmental stresses such as wounding, pathogen attack and oxidative stress. These functions might be dependent on each isozyme/isoform in each plant tissue.</text>
</comment>
<feature type="binding site" evidence="14">
    <location>
        <position position="98"/>
    </location>
    <ligand>
        <name>Ca(2+)</name>
        <dbReference type="ChEBI" id="CHEBI:29108"/>
        <label>1</label>
    </ligand>
</feature>
<dbReference type="EMBL" id="CM035406">
    <property type="protein sequence ID" value="KAH7446291.1"/>
    <property type="molecule type" value="Genomic_DNA"/>
</dbReference>
<evidence type="ECO:0000313" key="19">
    <source>
        <dbReference type="EMBL" id="KAH7446291.1"/>
    </source>
</evidence>
<evidence type="ECO:0000256" key="2">
    <source>
        <dbReference type="ARBA" id="ARBA00002322"/>
    </source>
</evidence>
<dbReference type="InterPro" id="IPR019793">
    <property type="entry name" value="Peroxidases_heam-ligand_BS"/>
</dbReference>
<organism evidence="19 20">
    <name type="scientific">Ceratopteris richardii</name>
    <name type="common">Triangle waterfern</name>
    <dbReference type="NCBI Taxonomy" id="49495"/>
    <lineage>
        <taxon>Eukaryota</taxon>
        <taxon>Viridiplantae</taxon>
        <taxon>Streptophyta</taxon>
        <taxon>Embryophyta</taxon>
        <taxon>Tracheophyta</taxon>
        <taxon>Polypodiopsida</taxon>
        <taxon>Polypodiidae</taxon>
        <taxon>Polypodiales</taxon>
        <taxon>Pteridineae</taxon>
        <taxon>Pteridaceae</taxon>
        <taxon>Parkerioideae</taxon>
        <taxon>Ceratopteris</taxon>
    </lineage>
</organism>
<keyword evidence="11 17" id="KW-0376">Hydrogen peroxide</keyword>
<evidence type="ECO:0000256" key="11">
    <source>
        <dbReference type="ARBA" id="ARBA00023324"/>
    </source>
</evidence>
<gene>
    <name evidence="19" type="ORF">KP509_01G050400</name>
</gene>
<comment type="caution">
    <text evidence="19">The sequence shown here is derived from an EMBL/GenBank/DDBJ whole genome shotgun (WGS) entry which is preliminary data.</text>
</comment>
<proteinExistence type="inferred from homology"/>
<dbReference type="FunFam" id="1.10.520.10:FF:000008">
    <property type="entry name" value="Peroxidase"/>
    <property type="match status" value="1"/>
</dbReference>
<dbReference type="PRINTS" id="PR00458">
    <property type="entry name" value="PEROXIDASE"/>
</dbReference>
<feature type="active site" description="Proton acceptor" evidence="12">
    <location>
        <position position="92"/>
    </location>
</feature>
<dbReference type="PANTHER" id="PTHR31517">
    <property type="match status" value="1"/>
</dbReference>
<evidence type="ECO:0000256" key="10">
    <source>
        <dbReference type="ARBA" id="ARBA00023157"/>
    </source>
</evidence>
<comment type="similarity">
    <text evidence="3">Belongs to the peroxidase family. Ascorbate peroxidase subfamily.</text>
</comment>
<feature type="binding site" description="axial binding residue" evidence="14">
    <location>
        <position position="218"/>
    </location>
    <ligand>
        <name>heme b</name>
        <dbReference type="ChEBI" id="CHEBI:60344"/>
    </ligand>
    <ligandPart>
        <name>Fe</name>
        <dbReference type="ChEBI" id="CHEBI:18248"/>
    </ligandPart>
</feature>
<dbReference type="GO" id="GO:0140825">
    <property type="term" value="F:lactoperoxidase activity"/>
    <property type="evidence" value="ECO:0007669"/>
    <property type="project" value="UniProtKB-EC"/>
</dbReference>
<evidence type="ECO:0000256" key="7">
    <source>
        <dbReference type="ARBA" id="ARBA00022723"/>
    </source>
</evidence>
<dbReference type="InterPro" id="IPR019794">
    <property type="entry name" value="Peroxidases_AS"/>
</dbReference>
<dbReference type="OrthoDB" id="2113341at2759"/>
<evidence type="ECO:0000256" key="6">
    <source>
        <dbReference type="ARBA" id="ARBA00022617"/>
    </source>
</evidence>
<dbReference type="Pfam" id="PF00141">
    <property type="entry name" value="peroxidase"/>
    <property type="match status" value="1"/>
</dbReference>
<sequence>MGVHKKTRLSSGRCNVFGHLDGRFSLIEVMFVWISMSNILTVKTFAQGAQPLSTGFYETSCPSVKSIVADAVAARLRQDASAAAPLVRVFFHDCFVDGCDGSVLIKSTPGNTAERDSPPNQTIRELGLIDVIKNQLEAACPGVVSCADIVALAAKEAIRQNGGPDWEVEMGRRDGLRSTATEASSNLPSTFSNAASLIQTFSSKGLSVRDLVTLSGAHSIGNAHCTFAARRVYNFNGPNGIDPTLNSSYALKLRKMCPQPLLEHSRVPLDPLTPMVFDNKYYEDLLEMNGLFISDAALLTDAGTLAIVTEYARDQSAFFGNFVNSMLKMGRIGVLTGQQGEIRRHCSAFNS</sequence>
<comment type="subcellular location">
    <subcellularLocation>
        <location evidence="17">Secreted</location>
    </subcellularLocation>
</comment>
<keyword evidence="7 14" id="KW-0479">Metal-binding</keyword>
<feature type="binding site" evidence="14">
    <location>
        <position position="100"/>
    </location>
    <ligand>
        <name>Ca(2+)</name>
        <dbReference type="ChEBI" id="CHEBI:29108"/>
        <label>1</label>
    </ligand>
</feature>
<evidence type="ECO:0000256" key="5">
    <source>
        <dbReference type="ARBA" id="ARBA00022559"/>
    </source>
</evidence>
<dbReference type="SUPFAM" id="SSF48113">
    <property type="entry name" value="Heme-dependent peroxidases"/>
    <property type="match status" value="1"/>
</dbReference>
<comment type="similarity">
    <text evidence="17">Belongs to the peroxidase family. Classical plant (class III) peroxidase subfamily.</text>
</comment>
<dbReference type="Gene3D" id="1.10.420.10">
    <property type="entry name" value="Peroxidase, domain 2"/>
    <property type="match status" value="1"/>
</dbReference>
<dbReference type="InterPro" id="IPR000823">
    <property type="entry name" value="Peroxidase_pln"/>
</dbReference>
<keyword evidence="6 17" id="KW-0349">Heme</keyword>
<feature type="disulfide bond" evidence="16">
    <location>
        <begin position="146"/>
        <end position="346"/>
    </location>
</feature>
<dbReference type="FunFam" id="1.10.420.10:FF:000001">
    <property type="entry name" value="Peroxidase"/>
    <property type="match status" value="1"/>
</dbReference>
<feature type="binding site" evidence="14">
    <location>
        <position position="273"/>
    </location>
    <ligand>
        <name>Ca(2+)</name>
        <dbReference type="ChEBI" id="CHEBI:29108"/>
        <label>2</label>
    </ligand>
</feature>
<feature type="binding site" evidence="14">
    <location>
        <position position="96"/>
    </location>
    <ligand>
        <name>Ca(2+)</name>
        <dbReference type="ChEBI" id="CHEBI:29108"/>
        <label>1</label>
    </ligand>
</feature>
<evidence type="ECO:0000256" key="13">
    <source>
        <dbReference type="PIRSR" id="PIRSR600823-2"/>
    </source>
</evidence>
<keyword evidence="8 17" id="KW-0560">Oxidoreductase</keyword>
<feature type="disulfide bond" evidence="16">
    <location>
        <begin position="61"/>
        <end position="140"/>
    </location>
</feature>
<feature type="site" description="Transition state stabilizer" evidence="15">
    <location>
        <position position="88"/>
    </location>
</feature>
<comment type="catalytic activity">
    <reaction evidence="1 17">
        <text>2 a phenolic donor + H2O2 = 2 a phenolic radical donor + 2 H2O</text>
        <dbReference type="Rhea" id="RHEA:56136"/>
        <dbReference type="ChEBI" id="CHEBI:15377"/>
        <dbReference type="ChEBI" id="CHEBI:16240"/>
        <dbReference type="ChEBI" id="CHEBI:139520"/>
        <dbReference type="ChEBI" id="CHEBI:139521"/>
        <dbReference type="EC" id="1.11.1.7"/>
    </reaction>
</comment>
<evidence type="ECO:0000256" key="12">
    <source>
        <dbReference type="PIRSR" id="PIRSR600823-1"/>
    </source>
</evidence>
<keyword evidence="5 17" id="KW-0575">Peroxidase</keyword>
<dbReference type="GO" id="GO:0046872">
    <property type="term" value="F:metal ion binding"/>
    <property type="evidence" value="ECO:0007669"/>
    <property type="project" value="UniProtKB-UniRule"/>
</dbReference>
<keyword evidence="9 14" id="KW-0408">Iron</keyword>
<evidence type="ECO:0000256" key="1">
    <source>
        <dbReference type="ARBA" id="ARBA00000189"/>
    </source>
</evidence>
<evidence type="ECO:0000256" key="4">
    <source>
        <dbReference type="ARBA" id="ARBA00012313"/>
    </source>
</evidence>
<feature type="disulfide bond" evidence="16">
    <location>
        <begin position="225"/>
        <end position="257"/>
    </location>
</feature>
<feature type="binding site" evidence="14">
    <location>
        <position position="93"/>
    </location>
    <ligand>
        <name>Ca(2+)</name>
        <dbReference type="ChEBI" id="CHEBI:29108"/>
        <label>1</label>
    </ligand>
</feature>
<keyword evidence="17" id="KW-0964">Secreted</keyword>
<dbReference type="AlphaFoldDB" id="A0A8T2VCU8"/>
<dbReference type="PROSITE" id="PS50873">
    <property type="entry name" value="PEROXIDASE_4"/>
    <property type="match status" value="1"/>
</dbReference>
<dbReference type="EC" id="1.11.1.7" evidence="4 17"/>
<reference evidence="19" key="1">
    <citation type="submission" date="2021-08" db="EMBL/GenBank/DDBJ databases">
        <title>WGS assembly of Ceratopteris richardii.</title>
        <authorList>
            <person name="Marchant D.B."/>
            <person name="Chen G."/>
            <person name="Jenkins J."/>
            <person name="Shu S."/>
            <person name="Leebens-Mack J."/>
            <person name="Grimwood J."/>
            <person name="Schmutz J."/>
            <person name="Soltis P."/>
            <person name="Soltis D."/>
            <person name="Chen Z.-H."/>
        </authorList>
    </citation>
    <scope>NUCLEOTIDE SEQUENCE</scope>
    <source>
        <strain evidence="19">Whitten #5841</strain>
        <tissue evidence="19">Leaf</tissue>
    </source>
</reference>
<feature type="disulfide bond" evidence="16">
    <location>
        <begin position="94"/>
        <end position="99"/>
    </location>
</feature>
<dbReference type="GO" id="GO:0006979">
    <property type="term" value="P:response to oxidative stress"/>
    <property type="evidence" value="ECO:0007669"/>
    <property type="project" value="UniProtKB-UniRule"/>
</dbReference>
<feature type="binding site" evidence="14">
    <location>
        <position position="102"/>
    </location>
    <ligand>
        <name>Ca(2+)</name>
        <dbReference type="ChEBI" id="CHEBI:29108"/>
        <label>1</label>
    </ligand>
</feature>
<evidence type="ECO:0000259" key="18">
    <source>
        <dbReference type="PROSITE" id="PS50873"/>
    </source>
</evidence>
<keyword evidence="14 17" id="KW-0106">Calcium</keyword>
<dbReference type="Gene3D" id="1.10.520.10">
    <property type="match status" value="1"/>
</dbReference>
<dbReference type="OMA" id="HLKQDNT"/>
<dbReference type="Proteomes" id="UP000825935">
    <property type="component" value="Chromosome 1"/>
</dbReference>
<feature type="binding site" evidence="14">
    <location>
        <position position="278"/>
    </location>
    <ligand>
        <name>Ca(2+)</name>
        <dbReference type="ChEBI" id="CHEBI:29108"/>
        <label>2</label>
    </ligand>
</feature>
<dbReference type="InterPro" id="IPR033905">
    <property type="entry name" value="Secretory_peroxidase"/>
</dbReference>
<dbReference type="GO" id="GO:0020037">
    <property type="term" value="F:heme binding"/>
    <property type="evidence" value="ECO:0007669"/>
    <property type="project" value="UniProtKB-UniRule"/>
</dbReference>
<evidence type="ECO:0000256" key="9">
    <source>
        <dbReference type="ARBA" id="ARBA00023004"/>
    </source>
</evidence>
<dbReference type="PROSITE" id="PS00435">
    <property type="entry name" value="PEROXIDASE_1"/>
    <property type="match status" value="1"/>
</dbReference>
<evidence type="ECO:0000256" key="14">
    <source>
        <dbReference type="PIRSR" id="PIRSR600823-3"/>
    </source>
</evidence>
<evidence type="ECO:0000256" key="17">
    <source>
        <dbReference type="RuleBase" id="RU362060"/>
    </source>
</evidence>
<evidence type="ECO:0000256" key="16">
    <source>
        <dbReference type="PIRSR" id="PIRSR600823-5"/>
    </source>
</evidence>
<accession>A0A8T2VCU8</accession>
<dbReference type="GO" id="GO:0042744">
    <property type="term" value="P:hydrogen peroxide catabolic process"/>
    <property type="evidence" value="ECO:0007669"/>
    <property type="project" value="UniProtKB-KW"/>
</dbReference>
<dbReference type="InterPro" id="IPR010255">
    <property type="entry name" value="Haem_peroxidase_sf"/>
</dbReference>
<dbReference type="PANTHER" id="PTHR31517:SF48">
    <property type="entry name" value="PEROXIDASE 16-RELATED"/>
    <property type="match status" value="1"/>
</dbReference>
<dbReference type="CDD" id="cd00693">
    <property type="entry name" value="secretory_peroxidase"/>
    <property type="match status" value="1"/>
</dbReference>
<feature type="binding site" evidence="14">
    <location>
        <position position="270"/>
    </location>
    <ligand>
        <name>Ca(2+)</name>
        <dbReference type="ChEBI" id="CHEBI:29108"/>
        <label>2</label>
    </ligand>
</feature>
<dbReference type="PRINTS" id="PR00461">
    <property type="entry name" value="PLPEROXIDASE"/>
</dbReference>
<dbReference type="InterPro" id="IPR002016">
    <property type="entry name" value="Haem_peroxidase"/>
</dbReference>
<feature type="binding site" evidence="13">
    <location>
        <position position="188"/>
    </location>
    <ligand>
        <name>substrate</name>
    </ligand>
</feature>
<protein>
    <recommendedName>
        <fullName evidence="4 17">Peroxidase</fullName>
        <ecNumber evidence="4 17">1.11.1.7</ecNumber>
    </recommendedName>
</protein>
<dbReference type="PROSITE" id="PS00436">
    <property type="entry name" value="PEROXIDASE_2"/>
    <property type="match status" value="1"/>
</dbReference>
<evidence type="ECO:0000256" key="15">
    <source>
        <dbReference type="PIRSR" id="PIRSR600823-4"/>
    </source>
</evidence>
<dbReference type="GO" id="GO:0005576">
    <property type="term" value="C:extracellular region"/>
    <property type="evidence" value="ECO:0007669"/>
    <property type="project" value="UniProtKB-SubCell"/>
</dbReference>
<comment type="cofactor">
    <cofactor evidence="14 17">
        <name>Ca(2+)</name>
        <dbReference type="ChEBI" id="CHEBI:29108"/>
    </cofactor>
    <text evidence="14 17">Binds 2 calcium ions per subunit.</text>
</comment>
<keyword evidence="10 16" id="KW-1015">Disulfide bond</keyword>
<evidence type="ECO:0000256" key="8">
    <source>
        <dbReference type="ARBA" id="ARBA00023002"/>
    </source>
</evidence>
<feature type="binding site" evidence="14">
    <location>
        <position position="114"/>
    </location>
    <ligand>
        <name>Ca(2+)</name>
        <dbReference type="ChEBI" id="CHEBI:29108"/>
        <label>1</label>
    </ligand>
</feature>
<evidence type="ECO:0000256" key="3">
    <source>
        <dbReference type="ARBA" id="ARBA00006873"/>
    </source>
</evidence>
<evidence type="ECO:0000313" key="20">
    <source>
        <dbReference type="Proteomes" id="UP000825935"/>
    </source>
</evidence>
<keyword evidence="20" id="KW-1185">Reference proteome</keyword>
<feature type="domain" description="Plant heme peroxidase family profile" evidence="18">
    <location>
        <begin position="51"/>
        <end position="350"/>
    </location>
</feature>
<comment type="cofactor">
    <cofactor evidence="14 17">
        <name>heme b</name>
        <dbReference type="ChEBI" id="CHEBI:60344"/>
    </cofactor>
    <text evidence="14 17">Binds 1 heme b (iron(II)-protoporphyrin IX) group per subunit.</text>
</comment>